<protein>
    <submittedName>
        <fullName evidence="2">Uncharacterized protein</fullName>
    </submittedName>
</protein>
<dbReference type="AlphaFoldDB" id="A0A212CD28"/>
<dbReference type="Proteomes" id="UP000242450">
    <property type="component" value="Chromosome 22"/>
</dbReference>
<gene>
    <name evidence="2" type="ORF">Celaphus_00013873</name>
</gene>
<reference evidence="2 3" key="1">
    <citation type="journal article" date="2018" name="Mol. Genet. Genomics">
        <title>The red deer Cervus elaphus genome CerEla1.0: sequencing, annotating, genes, and chromosomes.</title>
        <authorList>
            <person name="Bana N.A."/>
            <person name="Nyiri A."/>
            <person name="Nagy J."/>
            <person name="Frank K."/>
            <person name="Nagy T."/>
            <person name="Steger V."/>
            <person name="Schiller M."/>
            <person name="Lakatos P."/>
            <person name="Sugar L."/>
            <person name="Horn P."/>
            <person name="Barta E."/>
            <person name="Orosz L."/>
        </authorList>
    </citation>
    <scope>NUCLEOTIDE SEQUENCE [LARGE SCALE GENOMIC DNA]</scope>
    <source>
        <strain evidence="2">Hungarian</strain>
    </source>
</reference>
<organism evidence="2 3">
    <name type="scientific">Cervus elaphus hippelaphus</name>
    <name type="common">European red deer</name>
    <dbReference type="NCBI Taxonomy" id="46360"/>
    <lineage>
        <taxon>Eukaryota</taxon>
        <taxon>Metazoa</taxon>
        <taxon>Chordata</taxon>
        <taxon>Craniata</taxon>
        <taxon>Vertebrata</taxon>
        <taxon>Euteleostomi</taxon>
        <taxon>Mammalia</taxon>
        <taxon>Eutheria</taxon>
        <taxon>Laurasiatheria</taxon>
        <taxon>Artiodactyla</taxon>
        <taxon>Ruminantia</taxon>
        <taxon>Pecora</taxon>
        <taxon>Cervidae</taxon>
        <taxon>Cervinae</taxon>
        <taxon>Cervus</taxon>
    </lineage>
</organism>
<feature type="region of interest" description="Disordered" evidence="1">
    <location>
        <begin position="1"/>
        <end position="34"/>
    </location>
</feature>
<comment type="caution">
    <text evidence="2">The sequence shown here is derived from an EMBL/GenBank/DDBJ whole genome shotgun (WGS) entry which is preliminary data.</text>
</comment>
<evidence type="ECO:0000313" key="2">
    <source>
        <dbReference type="EMBL" id="OWK03885.1"/>
    </source>
</evidence>
<accession>A0A212CD28</accession>
<sequence length="108" mass="11292">MAETRCSESMAPQESGHSRYPSPPPSSKPSSVLKCLLGGGSQAKAAAASYLAEPSHSPSPGELSFTKASTVLILPNPNYFLNYFPPNNLKSATTSINQANGSRQGHSV</sequence>
<dbReference type="EMBL" id="MKHE01000022">
    <property type="protein sequence ID" value="OWK03885.1"/>
    <property type="molecule type" value="Genomic_DNA"/>
</dbReference>
<evidence type="ECO:0000313" key="3">
    <source>
        <dbReference type="Proteomes" id="UP000242450"/>
    </source>
</evidence>
<keyword evidence="3" id="KW-1185">Reference proteome</keyword>
<evidence type="ECO:0000256" key="1">
    <source>
        <dbReference type="SAM" id="MobiDB-lite"/>
    </source>
</evidence>
<name>A0A212CD28_CEREH</name>
<proteinExistence type="predicted"/>